<name>A0AAX6BT75_PRIMG</name>
<accession>A0AAX6BT75</accession>
<feature type="transmembrane region" description="Helical" evidence="1">
    <location>
        <begin position="29"/>
        <end position="53"/>
    </location>
</feature>
<protein>
    <recommendedName>
        <fullName evidence="4">TcpE family protein</fullName>
    </recommendedName>
</protein>
<keyword evidence="1" id="KW-0812">Transmembrane</keyword>
<dbReference type="AlphaFoldDB" id="A0AAX6BT75"/>
<gene>
    <name evidence="2" type="ORF">ShirakiTB12_54410</name>
</gene>
<evidence type="ECO:0000313" key="2">
    <source>
        <dbReference type="EMBL" id="GMG76972.1"/>
    </source>
</evidence>
<evidence type="ECO:0000313" key="3">
    <source>
        <dbReference type="Proteomes" id="UP001165240"/>
    </source>
</evidence>
<dbReference type="RefSeq" id="WP_310876694.1">
    <property type="nucleotide sequence ID" value="NZ_BSYK01000005.1"/>
</dbReference>
<evidence type="ECO:0008006" key="4">
    <source>
        <dbReference type="Google" id="ProtNLM"/>
    </source>
</evidence>
<keyword evidence="1" id="KW-1133">Transmembrane helix</keyword>
<keyword evidence="1" id="KW-0472">Membrane</keyword>
<dbReference type="EMBL" id="BSYK01000005">
    <property type="protein sequence ID" value="GMG76972.1"/>
    <property type="molecule type" value="Genomic_DNA"/>
</dbReference>
<reference evidence="2" key="1">
    <citation type="journal article" date="2024" name="Appl Microbiol">
        <title>Effect of kuratsuki Bacillus and Priestia on Taste of Sake.</title>
        <authorList>
            <person name="Kobayashi K."/>
            <person name="Nishida H."/>
        </authorList>
    </citation>
    <scope>NUCLEOTIDE SEQUENCE</scope>
    <source>
        <strain evidence="2">B-12</strain>
    </source>
</reference>
<proteinExistence type="predicted"/>
<comment type="caution">
    <text evidence="2">The sequence shown here is derived from an EMBL/GenBank/DDBJ whole genome shotgun (WGS) entry which is preliminary data.</text>
</comment>
<sequence length="133" mass="15467">MRRVTGYCTNKIFAIPNIVRGLAGGRESISLPFSVTVTQIIVIFVFFLLSLLLVVPMTPFIPNKVARVIIVCVAAPTFFGYLLGSQTKEHMNILRYWQVKYKTFMEPKELFRFEEVEQAKKITYKRKIPIYRK</sequence>
<evidence type="ECO:0000256" key="1">
    <source>
        <dbReference type="SAM" id="Phobius"/>
    </source>
</evidence>
<feature type="transmembrane region" description="Helical" evidence="1">
    <location>
        <begin position="65"/>
        <end position="84"/>
    </location>
</feature>
<organism evidence="2 3">
    <name type="scientific">Priestia megaterium</name>
    <name type="common">Bacillus megaterium</name>
    <dbReference type="NCBI Taxonomy" id="1404"/>
    <lineage>
        <taxon>Bacteria</taxon>
        <taxon>Bacillati</taxon>
        <taxon>Bacillota</taxon>
        <taxon>Bacilli</taxon>
        <taxon>Bacillales</taxon>
        <taxon>Bacillaceae</taxon>
        <taxon>Priestia</taxon>
    </lineage>
</organism>
<dbReference type="Proteomes" id="UP001165240">
    <property type="component" value="Unassembled WGS sequence"/>
</dbReference>